<reference evidence="2 3" key="1">
    <citation type="journal article" date="2018" name="Sci. Rep.">
        <title>Genome sequence of the cauliflower mushroom Sparassis crispa (Hanabiratake) and its association with beneficial usage.</title>
        <authorList>
            <person name="Kiyama R."/>
            <person name="Furutani Y."/>
            <person name="Kawaguchi K."/>
            <person name="Nakanishi T."/>
        </authorList>
    </citation>
    <scope>NUCLEOTIDE SEQUENCE [LARGE SCALE GENOMIC DNA]</scope>
</reference>
<name>A0A401GT47_9APHY</name>
<dbReference type="RefSeq" id="XP_027616324.1">
    <property type="nucleotide sequence ID" value="XM_027760523.1"/>
</dbReference>
<organism evidence="2 3">
    <name type="scientific">Sparassis crispa</name>
    <dbReference type="NCBI Taxonomy" id="139825"/>
    <lineage>
        <taxon>Eukaryota</taxon>
        <taxon>Fungi</taxon>
        <taxon>Dikarya</taxon>
        <taxon>Basidiomycota</taxon>
        <taxon>Agaricomycotina</taxon>
        <taxon>Agaricomycetes</taxon>
        <taxon>Polyporales</taxon>
        <taxon>Sparassidaceae</taxon>
        <taxon>Sparassis</taxon>
    </lineage>
</organism>
<keyword evidence="3" id="KW-1185">Reference proteome</keyword>
<accession>A0A401GT47</accession>
<protein>
    <recommendedName>
        <fullName evidence="4">F-box domain-containing protein</fullName>
    </recommendedName>
</protein>
<evidence type="ECO:0000256" key="1">
    <source>
        <dbReference type="SAM" id="MobiDB-lite"/>
    </source>
</evidence>
<dbReference type="InParanoid" id="A0A401GT47"/>
<evidence type="ECO:0000313" key="2">
    <source>
        <dbReference type="EMBL" id="GBE85411.1"/>
    </source>
</evidence>
<dbReference type="EMBL" id="BFAD01000007">
    <property type="protein sequence ID" value="GBE85411.1"/>
    <property type="molecule type" value="Genomic_DNA"/>
</dbReference>
<dbReference type="GeneID" id="38782328"/>
<feature type="compositionally biased region" description="Basic and acidic residues" evidence="1">
    <location>
        <begin position="164"/>
        <end position="173"/>
    </location>
</feature>
<evidence type="ECO:0000313" key="3">
    <source>
        <dbReference type="Proteomes" id="UP000287166"/>
    </source>
</evidence>
<feature type="region of interest" description="Disordered" evidence="1">
    <location>
        <begin position="154"/>
        <end position="173"/>
    </location>
</feature>
<sequence>MHAGTSLEDLDLGLRAATASAVRHLNIGHCTALRKLTLRWVPDISLAEILRIISPNCRLHKLDILMWPGEVDCEWESAAHILDEQRFLTLREFRLNVQFVEIAEEEKRRISDCFAALRRRGVKFRLFFNGQQYRSDLPTISACQSKTPELQVEDGQLPGVPLTSHDDVHQSSI</sequence>
<gene>
    <name evidence="2" type="ORF">SCP_0705980</name>
</gene>
<dbReference type="AlphaFoldDB" id="A0A401GT47"/>
<proteinExistence type="predicted"/>
<evidence type="ECO:0008006" key="4">
    <source>
        <dbReference type="Google" id="ProtNLM"/>
    </source>
</evidence>
<dbReference type="Proteomes" id="UP000287166">
    <property type="component" value="Unassembled WGS sequence"/>
</dbReference>
<comment type="caution">
    <text evidence="2">The sequence shown here is derived from an EMBL/GenBank/DDBJ whole genome shotgun (WGS) entry which is preliminary data.</text>
</comment>